<keyword evidence="9 19" id="KW-0285">Flavoprotein</keyword>
<feature type="domain" description="FAD-binding PCMH-type" evidence="20">
    <location>
        <begin position="15"/>
        <end position="191"/>
    </location>
</feature>
<keyword evidence="8 19" id="KW-0132">Cell division</keyword>
<evidence type="ECO:0000256" key="17">
    <source>
        <dbReference type="ARBA" id="ARBA00031026"/>
    </source>
</evidence>
<keyword evidence="16 19" id="KW-0961">Cell wall biogenesis/degradation</keyword>
<evidence type="ECO:0000256" key="7">
    <source>
        <dbReference type="ARBA" id="ARBA00022490"/>
    </source>
</evidence>
<dbReference type="Pfam" id="PF02873">
    <property type="entry name" value="MurB_C"/>
    <property type="match status" value="1"/>
</dbReference>
<organism evidence="21 22">
    <name type="scientific">Mucilaginibacter gynuensis</name>
    <dbReference type="NCBI Taxonomy" id="1302236"/>
    <lineage>
        <taxon>Bacteria</taxon>
        <taxon>Pseudomonadati</taxon>
        <taxon>Bacteroidota</taxon>
        <taxon>Sphingobacteriia</taxon>
        <taxon>Sphingobacteriales</taxon>
        <taxon>Sphingobacteriaceae</taxon>
        <taxon>Mucilaginibacter</taxon>
    </lineage>
</organism>
<proteinExistence type="inferred from homology"/>
<dbReference type="InterPro" id="IPR006094">
    <property type="entry name" value="Oxid_FAD_bind_N"/>
</dbReference>
<evidence type="ECO:0000256" key="18">
    <source>
        <dbReference type="ARBA" id="ARBA00048914"/>
    </source>
</evidence>
<dbReference type="InterPro" id="IPR003170">
    <property type="entry name" value="MurB"/>
</dbReference>
<comment type="catalytic activity">
    <reaction evidence="18 19">
        <text>UDP-N-acetyl-alpha-D-muramate + NADP(+) = UDP-N-acetyl-3-O-(1-carboxyvinyl)-alpha-D-glucosamine + NADPH + H(+)</text>
        <dbReference type="Rhea" id="RHEA:12248"/>
        <dbReference type="ChEBI" id="CHEBI:15378"/>
        <dbReference type="ChEBI" id="CHEBI:57783"/>
        <dbReference type="ChEBI" id="CHEBI:58349"/>
        <dbReference type="ChEBI" id="CHEBI:68483"/>
        <dbReference type="ChEBI" id="CHEBI:70757"/>
        <dbReference type="EC" id="1.3.1.98"/>
    </reaction>
</comment>
<evidence type="ECO:0000259" key="20">
    <source>
        <dbReference type="PROSITE" id="PS51387"/>
    </source>
</evidence>
<dbReference type="SUPFAM" id="SSF56176">
    <property type="entry name" value="FAD-binding/transporter-associated domain-like"/>
    <property type="match status" value="1"/>
</dbReference>
<comment type="subcellular location">
    <subcellularLocation>
        <location evidence="3 19">Cytoplasm</location>
    </subcellularLocation>
</comment>
<evidence type="ECO:0000256" key="16">
    <source>
        <dbReference type="ARBA" id="ARBA00023316"/>
    </source>
</evidence>
<feature type="active site" evidence="19">
    <location>
        <position position="161"/>
    </location>
</feature>
<comment type="caution">
    <text evidence="21">The sequence shown here is derived from an EMBL/GenBank/DDBJ whole genome shotgun (WGS) entry which is preliminary data.</text>
</comment>
<dbReference type="HAMAP" id="MF_00037">
    <property type="entry name" value="MurB"/>
    <property type="match status" value="1"/>
</dbReference>
<evidence type="ECO:0000256" key="15">
    <source>
        <dbReference type="ARBA" id="ARBA00023306"/>
    </source>
</evidence>
<feature type="active site" description="Proton donor" evidence="19">
    <location>
        <position position="212"/>
    </location>
</feature>
<comment type="pathway">
    <text evidence="4 19">Cell wall biogenesis; peptidoglycan biosynthesis.</text>
</comment>
<evidence type="ECO:0000256" key="9">
    <source>
        <dbReference type="ARBA" id="ARBA00022630"/>
    </source>
</evidence>
<evidence type="ECO:0000256" key="8">
    <source>
        <dbReference type="ARBA" id="ARBA00022618"/>
    </source>
</evidence>
<dbReference type="NCBIfam" id="TIGR00179">
    <property type="entry name" value="murB"/>
    <property type="match status" value="1"/>
</dbReference>
<dbReference type="InterPro" id="IPR036318">
    <property type="entry name" value="FAD-bd_PCMH-like_sf"/>
</dbReference>
<dbReference type="Pfam" id="PF01565">
    <property type="entry name" value="FAD_binding_4"/>
    <property type="match status" value="1"/>
</dbReference>
<accession>A0ABP8GXU2</accession>
<dbReference type="InterPro" id="IPR016167">
    <property type="entry name" value="FAD-bd_PCMH_sub1"/>
</dbReference>
<reference evidence="22" key="1">
    <citation type="journal article" date="2019" name="Int. J. Syst. Evol. Microbiol.">
        <title>The Global Catalogue of Microorganisms (GCM) 10K type strain sequencing project: providing services to taxonomists for standard genome sequencing and annotation.</title>
        <authorList>
            <consortium name="The Broad Institute Genomics Platform"/>
            <consortium name="The Broad Institute Genome Sequencing Center for Infectious Disease"/>
            <person name="Wu L."/>
            <person name="Ma J."/>
        </authorList>
    </citation>
    <scope>NUCLEOTIDE SEQUENCE [LARGE SCALE GENOMIC DNA]</scope>
    <source>
        <strain evidence="22">JCM 17705</strain>
    </source>
</reference>
<evidence type="ECO:0000256" key="6">
    <source>
        <dbReference type="ARBA" id="ARBA00015188"/>
    </source>
</evidence>
<dbReference type="Gene3D" id="3.30.465.10">
    <property type="match status" value="1"/>
</dbReference>
<evidence type="ECO:0000256" key="5">
    <source>
        <dbReference type="ARBA" id="ARBA00012518"/>
    </source>
</evidence>
<evidence type="ECO:0000256" key="14">
    <source>
        <dbReference type="ARBA" id="ARBA00023002"/>
    </source>
</evidence>
<dbReference type="InterPro" id="IPR011601">
    <property type="entry name" value="MurB_C"/>
</dbReference>
<keyword evidence="12 19" id="KW-0133">Cell shape</keyword>
<keyword evidence="10 19" id="KW-0274">FAD</keyword>
<dbReference type="PROSITE" id="PS51387">
    <property type="entry name" value="FAD_PCMH"/>
    <property type="match status" value="1"/>
</dbReference>
<comment type="function">
    <text evidence="2 19">Cell wall formation.</text>
</comment>
<feature type="active site" evidence="19">
    <location>
        <position position="282"/>
    </location>
</feature>
<evidence type="ECO:0000313" key="22">
    <source>
        <dbReference type="Proteomes" id="UP001500582"/>
    </source>
</evidence>
<evidence type="ECO:0000256" key="12">
    <source>
        <dbReference type="ARBA" id="ARBA00022960"/>
    </source>
</evidence>
<dbReference type="EMBL" id="BAABFT010000011">
    <property type="protein sequence ID" value="GAA4331384.1"/>
    <property type="molecule type" value="Genomic_DNA"/>
</dbReference>
<dbReference type="Gene3D" id="3.90.78.10">
    <property type="entry name" value="UDP-N-acetylenolpyruvoylglucosamine reductase, C-terminal domain"/>
    <property type="match status" value="1"/>
</dbReference>
<sequence length="286" mass="31864">MRVYNNFDLTDYNSYRIPAICKIAYFPETKNDISDIFSLKNDENKIILGGGNNIILSKSYYDESFVIFSGNFNHISLDDSGFLCAESGASMLELSEFALDKSLSGLEVFFDIPSSLGGAIVMNAGAGGEDIKDLLSSVEFYDPTTNSFAQKTKQEMDFSYRNSYFQVNTHLIVTEAKLHLRTSDTITISNKMTAIRNARWSKQPKEYPNAGSVFKRPPGKFVGPMIEELGLKGFQIGGAKISEKHAGFIINMGDAIGQDIIDLITHVKEKVLNNFDVDLEVEQRII</sequence>
<evidence type="ECO:0000256" key="13">
    <source>
        <dbReference type="ARBA" id="ARBA00022984"/>
    </source>
</evidence>
<evidence type="ECO:0000256" key="19">
    <source>
        <dbReference type="HAMAP-Rule" id="MF_00037"/>
    </source>
</evidence>
<keyword evidence="15 19" id="KW-0131">Cell cycle</keyword>
<name>A0ABP8GXU2_9SPHI</name>
<dbReference type="PANTHER" id="PTHR21071">
    <property type="entry name" value="UDP-N-ACETYLENOLPYRUVOYLGLUCOSAMINE REDUCTASE"/>
    <property type="match status" value="1"/>
</dbReference>
<evidence type="ECO:0000256" key="2">
    <source>
        <dbReference type="ARBA" id="ARBA00003921"/>
    </source>
</evidence>
<dbReference type="EC" id="1.3.1.98" evidence="5 19"/>
<gene>
    <name evidence="21" type="primary">murB_2</name>
    <name evidence="19" type="synonym">murB</name>
    <name evidence="21" type="ORF">GCM10023149_37180</name>
</gene>
<keyword evidence="7 19" id="KW-0963">Cytoplasm</keyword>
<comment type="similarity">
    <text evidence="19">Belongs to the MurB family.</text>
</comment>
<keyword evidence="11 19" id="KW-0521">NADP</keyword>
<dbReference type="InterPro" id="IPR016166">
    <property type="entry name" value="FAD-bd_PCMH"/>
</dbReference>
<evidence type="ECO:0000256" key="3">
    <source>
        <dbReference type="ARBA" id="ARBA00004496"/>
    </source>
</evidence>
<keyword evidence="22" id="KW-1185">Reference proteome</keyword>
<evidence type="ECO:0000256" key="1">
    <source>
        <dbReference type="ARBA" id="ARBA00001974"/>
    </source>
</evidence>
<dbReference type="InterPro" id="IPR016169">
    <property type="entry name" value="FAD-bd_PCMH_sub2"/>
</dbReference>
<comment type="cofactor">
    <cofactor evidence="1 19">
        <name>FAD</name>
        <dbReference type="ChEBI" id="CHEBI:57692"/>
    </cofactor>
</comment>
<protein>
    <recommendedName>
        <fullName evidence="6 19">UDP-N-acetylenolpyruvoylglucosamine reductase</fullName>
        <ecNumber evidence="5 19">1.3.1.98</ecNumber>
    </recommendedName>
    <alternativeName>
        <fullName evidence="17 19">UDP-N-acetylmuramate dehydrogenase</fullName>
    </alternativeName>
</protein>
<keyword evidence="14 19" id="KW-0560">Oxidoreductase</keyword>
<dbReference type="PANTHER" id="PTHR21071:SF4">
    <property type="entry name" value="UDP-N-ACETYLENOLPYRUVOYLGLUCOSAMINE REDUCTASE"/>
    <property type="match status" value="1"/>
</dbReference>
<evidence type="ECO:0000313" key="21">
    <source>
        <dbReference type="EMBL" id="GAA4331384.1"/>
    </source>
</evidence>
<dbReference type="InterPro" id="IPR036635">
    <property type="entry name" value="MurB_C_sf"/>
</dbReference>
<dbReference type="Gene3D" id="3.30.43.10">
    <property type="entry name" value="Uridine Diphospho-n-acetylenolpyruvylglucosamine Reductase, domain 2"/>
    <property type="match status" value="1"/>
</dbReference>
<evidence type="ECO:0000256" key="10">
    <source>
        <dbReference type="ARBA" id="ARBA00022827"/>
    </source>
</evidence>
<evidence type="ECO:0000256" key="4">
    <source>
        <dbReference type="ARBA" id="ARBA00004752"/>
    </source>
</evidence>
<evidence type="ECO:0000256" key="11">
    <source>
        <dbReference type="ARBA" id="ARBA00022857"/>
    </source>
</evidence>
<dbReference type="SUPFAM" id="SSF56194">
    <property type="entry name" value="Uridine diphospho-N-Acetylenolpyruvylglucosamine reductase, MurB, C-terminal domain"/>
    <property type="match status" value="1"/>
</dbReference>
<keyword evidence="13 19" id="KW-0573">Peptidoglycan synthesis</keyword>
<dbReference type="Proteomes" id="UP001500582">
    <property type="component" value="Unassembled WGS sequence"/>
</dbReference>